<accession>A0A4P6DST8</accession>
<gene>
    <name evidence="1" type="ORF">ESN35_01370</name>
</gene>
<organism evidence="1 2">
    <name type="scientific">Bifidobacterium pullorum subsp. gallinarum</name>
    <dbReference type="NCBI Taxonomy" id="78344"/>
    <lineage>
        <taxon>Bacteria</taxon>
        <taxon>Bacillati</taxon>
        <taxon>Actinomycetota</taxon>
        <taxon>Actinomycetes</taxon>
        <taxon>Bifidobacteriales</taxon>
        <taxon>Bifidobacteriaceae</taxon>
        <taxon>Bifidobacterium</taxon>
    </lineage>
</organism>
<evidence type="ECO:0000313" key="1">
    <source>
        <dbReference type="EMBL" id="QAY32237.1"/>
    </source>
</evidence>
<proteinExistence type="predicted"/>
<name>A0A4P6DST8_9BIFI</name>
<protein>
    <submittedName>
        <fullName evidence="1">Uncharacterized protein</fullName>
    </submittedName>
</protein>
<dbReference type="EMBL" id="CP035464">
    <property type="protein sequence ID" value="QAY32237.1"/>
    <property type="molecule type" value="Genomic_DNA"/>
</dbReference>
<dbReference type="AlphaFoldDB" id="A0A4P6DST8"/>
<evidence type="ECO:0000313" key="2">
    <source>
        <dbReference type="Proteomes" id="UP000293589"/>
    </source>
</evidence>
<dbReference type="Proteomes" id="UP000293589">
    <property type="component" value="Chromosome"/>
</dbReference>
<dbReference type="Pfam" id="PF09344">
    <property type="entry name" value="Cas_CT1975"/>
    <property type="match status" value="1"/>
</dbReference>
<sequence>MDDVKQDSDEEGDAGAAMIGDVEFNSATFYRYANVDVDRLLDTLGDANATVQAVTAFIDAFSTTVPNGKINTFAHNTLPDLVVVNLRDTQAVNLAGAFERPIAGDVVANATKALVEREQEIDASYGTTPVHTWVIRVGKDTEAADQLAARQPLRDVLTELGDAIASRLVQE</sequence>
<reference evidence="1 2" key="1">
    <citation type="submission" date="2019-01" db="EMBL/GenBank/DDBJ databases">
        <title>Complete genome sequence of Bifidobacterium gallinarum CACC 514.</title>
        <authorList>
            <person name="Jung M."/>
        </authorList>
    </citation>
    <scope>NUCLEOTIDE SEQUENCE [LARGE SCALE GENOMIC DNA]</scope>
    <source>
        <strain evidence="1 2">CACC 514</strain>
    </source>
</reference>
<dbReference type="InterPro" id="IPR010148">
    <property type="entry name" value="CRISPR-assoc_prot_CT1975"/>
</dbReference>
<dbReference type="KEGG" id="bgx:ESN35_01370"/>